<keyword evidence="4" id="KW-1185">Reference proteome</keyword>
<dbReference type="Pfam" id="PF13417">
    <property type="entry name" value="GST_N_3"/>
    <property type="match status" value="1"/>
</dbReference>
<dbReference type="Gene3D" id="1.20.1050.10">
    <property type="match status" value="1"/>
</dbReference>
<dbReference type="Gene3D" id="3.40.30.10">
    <property type="entry name" value="Glutaredoxin"/>
    <property type="match status" value="1"/>
</dbReference>
<proteinExistence type="predicted"/>
<dbReference type="STRING" id="135208.A0A4Y9ZNB7"/>
<comment type="caution">
    <text evidence="3">The sequence shown here is derived from an EMBL/GenBank/DDBJ whole genome shotgun (WGS) entry which is preliminary data.</text>
</comment>
<dbReference type="AlphaFoldDB" id="A0A4Y9ZNB7"/>
<dbReference type="EMBL" id="SFCI01001446">
    <property type="protein sequence ID" value="TFY75750.1"/>
    <property type="molecule type" value="Genomic_DNA"/>
</dbReference>
<dbReference type="PROSITE" id="PS50404">
    <property type="entry name" value="GST_NTER"/>
    <property type="match status" value="1"/>
</dbReference>
<sequence>MVLNFKRLSYTTHWTPTSLATEVLQQHNVPPSGKHPDGRPHYTLPALIDHTPQDTNPSAQSVRLSDSTRIIEYLERAYPEASLPAPDAGDDYPFSRELYPANSRALHAFVENHIQNVMKPPIYNLYTVALYKSKLPHDQVDYAARKLGAPGVTSIEDLEVNGTEARAKEWEKLRNAFRVLEDVQKEAEAYYSQAQNPGIPSRDGTGVPVFQPPGLTYSDFAVAAVLMMIRNLSPDEAWPKVRVWDSGRWGRLFQEVERRWAI</sequence>
<dbReference type="Proteomes" id="UP000298061">
    <property type="component" value="Unassembled WGS sequence"/>
</dbReference>
<feature type="region of interest" description="Disordered" evidence="1">
    <location>
        <begin position="27"/>
        <end position="61"/>
    </location>
</feature>
<dbReference type="InterPro" id="IPR004045">
    <property type="entry name" value="Glutathione_S-Trfase_N"/>
</dbReference>
<gene>
    <name evidence="3" type="ORF">EWM64_g8263</name>
</gene>
<dbReference type="InterPro" id="IPR054416">
    <property type="entry name" value="GST_UstS-like_C"/>
</dbReference>
<evidence type="ECO:0000256" key="1">
    <source>
        <dbReference type="SAM" id="MobiDB-lite"/>
    </source>
</evidence>
<evidence type="ECO:0000313" key="4">
    <source>
        <dbReference type="Proteomes" id="UP000298061"/>
    </source>
</evidence>
<accession>A0A4Y9ZNB7</accession>
<protein>
    <recommendedName>
        <fullName evidence="2">GST N-terminal domain-containing protein</fullName>
    </recommendedName>
</protein>
<dbReference type="OrthoDB" id="4951845at2759"/>
<name>A0A4Y9ZNB7_9AGAM</name>
<reference evidence="3 4" key="1">
    <citation type="submission" date="2019-02" db="EMBL/GenBank/DDBJ databases">
        <title>Genome sequencing of the rare red list fungi Hericium alpestre (H. flagellum).</title>
        <authorList>
            <person name="Buettner E."/>
            <person name="Kellner H."/>
        </authorList>
    </citation>
    <scope>NUCLEOTIDE SEQUENCE [LARGE SCALE GENOMIC DNA]</scope>
    <source>
        <strain evidence="3 4">DSM 108284</strain>
    </source>
</reference>
<evidence type="ECO:0000313" key="3">
    <source>
        <dbReference type="EMBL" id="TFY75750.1"/>
    </source>
</evidence>
<evidence type="ECO:0000259" key="2">
    <source>
        <dbReference type="PROSITE" id="PS50404"/>
    </source>
</evidence>
<organism evidence="3 4">
    <name type="scientific">Hericium alpestre</name>
    <dbReference type="NCBI Taxonomy" id="135208"/>
    <lineage>
        <taxon>Eukaryota</taxon>
        <taxon>Fungi</taxon>
        <taxon>Dikarya</taxon>
        <taxon>Basidiomycota</taxon>
        <taxon>Agaricomycotina</taxon>
        <taxon>Agaricomycetes</taxon>
        <taxon>Russulales</taxon>
        <taxon>Hericiaceae</taxon>
        <taxon>Hericium</taxon>
    </lineage>
</organism>
<dbReference type="Pfam" id="PF22041">
    <property type="entry name" value="GST_C_7"/>
    <property type="match status" value="1"/>
</dbReference>
<feature type="domain" description="GST N-terminal" evidence="2">
    <location>
        <begin position="1"/>
        <end position="82"/>
    </location>
</feature>